<dbReference type="EMBL" id="BMXI01000014">
    <property type="protein sequence ID" value="GHC61742.1"/>
    <property type="molecule type" value="Genomic_DNA"/>
</dbReference>
<comment type="caution">
    <text evidence="2">The sequence shown here is derived from an EMBL/GenBank/DDBJ whole genome shotgun (WGS) entry which is preliminary data.</text>
</comment>
<dbReference type="InterPro" id="IPR042267">
    <property type="entry name" value="VTC_sf"/>
</dbReference>
<evidence type="ECO:0000313" key="3">
    <source>
        <dbReference type="Proteomes" id="UP000644507"/>
    </source>
</evidence>
<proteinExistence type="predicted"/>
<evidence type="ECO:0000259" key="1">
    <source>
        <dbReference type="Pfam" id="PF09359"/>
    </source>
</evidence>
<dbReference type="Gene3D" id="3.20.100.30">
    <property type="entry name" value="VTC, catalytic tunnel domain"/>
    <property type="match status" value="1"/>
</dbReference>
<name>A0A918TVC3_9BACT</name>
<evidence type="ECO:0000313" key="2">
    <source>
        <dbReference type="EMBL" id="GHC61742.1"/>
    </source>
</evidence>
<dbReference type="RefSeq" id="WP_189571973.1">
    <property type="nucleotide sequence ID" value="NZ_BMXI01000014.1"/>
</dbReference>
<protein>
    <submittedName>
        <fullName evidence="2">Molecular chaperone</fullName>
    </submittedName>
</protein>
<dbReference type="Pfam" id="PF09359">
    <property type="entry name" value="VTC"/>
    <property type="match status" value="1"/>
</dbReference>
<dbReference type="InterPro" id="IPR018966">
    <property type="entry name" value="VTC_domain"/>
</dbReference>
<accession>A0A918TVC3</accession>
<reference evidence="2" key="1">
    <citation type="journal article" date="2014" name="Int. J. Syst. Evol. Microbiol.">
        <title>Complete genome sequence of Corynebacterium casei LMG S-19264T (=DSM 44701T), isolated from a smear-ripened cheese.</title>
        <authorList>
            <consortium name="US DOE Joint Genome Institute (JGI-PGF)"/>
            <person name="Walter F."/>
            <person name="Albersmeier A."/>
            <person name="Kalinowski J."/>
            <person name="Ruckert C."/>
        </authorList>
    </citation>
    <scope>NUCLEOTIDE SEQUENCE</scope>
    <source>
        <strain evidence="2">KCTC 12988</strain>
    </source>
</reference>
<keyword evidence="3" id="KW-1185">Reference proteome</keyword>
<dbReference type="GO" id="GO:0006799">
    <property type="term" value="P:polyphosphate biosynthetic process"/>
    <property type="evidence" value="ECO:0007669"/>
    <property type="project" value="UniProtKB-ARBA"/>
</dbReference>
<dbReference type="Proteomes" id="UP000644507">
    <property type="component" value="Unassembled WGS sequence"/>
</dbReference>
<feature type="domain" description="VTC" evidence="1">
    <location>
        <begin position="7"/>
        <end position="226"/>
    </location>
</feature>
<sequence length="238" mass="27695">MNANQARNEYKFLLRSGIMESFCQELAEHLPSDQGAENGYQIESEYFDDERRSKYWEKKLGAPSRRRVRTRVYGDESGERQPTVFIEVKHKVDGDSVKRRVLLDQDELGEIVERQLPVREGAADQKVLNEIQNLIAEPSCRPVVRIRYHRYAFDEGPESLFRVTLDRDLTCRYPTPDGYGEPVQLLEPNQGILEVKSIGPVPYWFRLLIAKYHLIPQSFSKFMIALDHKYEKSTLVVS</sequence>
<dbReference type="CDD" id="cd07750">
    <property type="entry name" value="PolyPPase_VTC_like"/>
    <property type="match status" value="1"/>
</dbReference>
<reference evidence="2" key="2">
    <citation type="submission" date="2020-09" db="EMBL/GenBank/DDBJ databases">
        <authorList>
            <person name="Sun Q."/>
            <person name="Kim S."/>
        </authorList>
    </citation>
    <scope>NUCLEOTIDE SEQUENCE</scope>
    <source>
        <strain evidence="2">KCTC 12988</strain>
    </source>
</reference>
<dbReference type="AlphaFoldDB" id="A0A918TVC3"/>
<gene>
    <name evidence="2" type="ORF">GCM10007100_31450</name>
</gene>
<organism evidence="2 3">
    <name type="scientific">Roseibacillus persicicus</name>
    <dbReference type="NCBI Taxonomy" id="454148"/>
    <lineage>
        <taxon>Bacteria</taxon>
        <taxon>Pseudomonadati</taxon>
        <taxon>Verrucomicrobiota</taxon>
        <taxon>Verrucomicrobiia</taxon>
        <taxon>Verrucomicrobiales</taxon>
        <taxon>Verrucomicrobiaceae</taxon>
        <taxon>Roseibacillus</taxon>
    </lineage>
</organism>